<organism evidence="3 5">
    <name type="scientific">Phytophthora rubi</name>
    <dbReference type="NCBI Taxonomy" id="129364"/>
    <lineage>
        <taxon>Eukaryota</taxon>
        <taxon>Sar</taxon>
        <taxon>Stramenopiles</taxon>
        <taxon>Oomycota</taxon>
        <taxon>Peronosporomycetes</taxon>
        <taxon>Peronosporales</taxon>
        <taxon>Peronosporaceae</taxon>
        <taxon>Phytophthora</taxon>
    </lineage>
</organism>
<feature type="compositionally biased region" description="Polar residues" evidence="1">
    <location>
        <begin position="137"/>
        <end position="153"/>
    </location>
</feature>
<feature type="compositionally biased region" description="Polar residues" evidence="1">
    <location>
        <begin position="14"/>
        <end position="32"/>
    </location>
</feature>
<protein>
    <submittedName>
        <fullName evidence="3">Uncharacterized protein</fullName>
    </submittedName>
</protein>
<dbReference type="Proteomes" id="UP000434957">
    <property type="component" value="Unassembled WGS sequence"/>
</dbReference>
<evidence type="ECO:0000313" key="7">
    <source>
        <dbReference type="Proteomes" id="UP000435112"/>
    </source>
</evidence>
<sequence length="237" mass="25543">MPSNQPKAVLAEVKQTTTGAGRSPALTPTPTDSEQDKTAPTAPQRAADDAVLATPLLEAREATQTPDHGSSADANAPEPRAPKTPLPAGRVPESDEIRTQGRVLPTGTKPAAAPVTRMRPSPRLSTAKPGRKRQRQESSAAVMQHTTKTNLIKQQDKTKKLERPQPSLQAKKKNPLSTCSPGEDVAALTVSCPLARESPYCGRTKQLWSDGSDATERRPADTYWSSKWNAWVIDLTK</sequence>
<evidence type="ECO:0000313" key="5">
    <source>
        <dbReference type="Proteomes" id="UP000429607"/>
    </source>
</evidence>
<dbReference type="AlphaFoldDB" id="A0A6A3LS49"/>
<dbReference type="EMBL" id="QXFT01000293">
    <property type="protein sequence ID" value="KAE9348183.1"/>
    <property type="molecule type" value="Genomic_DNA"/>
</dbReference>
<evidence type="ECO:0000313" key="3">
    <source>
        <dbReference type="EMBL" id="KAE9018633.1"/>
    </source>
</evidence>
<evidence type="ECO:0000313" key="2">
    <source>
        <dbReference type="EMBL" id="KAE8988418.1"/>
    </source>
</evidence>
<name>A0A6A3LS49_9STRA</name>
<dbReference type="Proteomes" id="UP000435112">
    <property type="component" value="Unassembled WGS sequence"/>
</dbReference>
<evidence type="ECO:0000256" key="1">
    <source>
        <dbReference type="SAM" id="MobiDB-lite"/>
    </source>
</evidence>
<evidence type="ECO:0000313" key="4">
    <source>
        <dbReference type="EMBL" id="KAE9348183.1"/>
    </source>
</evidence>
<dbReference type="EMBL" id="QXFU01002244">
    <property type="protein sequence ID" value="KAE8988418.1"/>
    <property type="molecule type" value="Genomic_DNA"/>
</dbReference>
<reference evidence="5 7" key="1">
    <citation type="submission" date="2018-09" db="EMBL/GenBank/DDBJ databases">
        <title>Genomic investigation of the strawberry pathogen Phytophthora fragariae indicates pathogenicity is determined by transcriptional variation in three key races.</title>
        <authorList>
            <person name="Adams T.M."/>
            <person name="Armitage A.D."/>
            <person name="Sobczyk M.K."/>
            <person name="Bates H.J."/>
            <person name="Dunwell J.M."/>
            <person name="Nellist C.F."/>
            <person name="Harrison R.J."/>
        </authorList>
    </citation>
    <scope>NUCLEOTIDE SEQUENCE [LARGE SCALE GENOMIC DNA]</scope>
    <source>
        <strain evidence="3 5">SCRP249</strain>
        <strain evidence="2 7">SCRP324</strain>
        <strain evidence="4 6">SCRP333</strain>
    </source>
</reference>
<proteinExistence type="predicted"/>
<evidence type="ECO:0000313" key="6">
    <source>
        <dbReference type="Proteomes" id="UP000434957"/>
    </source>
</evidence>
<dbReference type="EMBL" id="QXFV01000995">
    <property type="protein sequence ID" value="KAE9018633.1"/>
    <property type="molecule type" value="Genomic_DNA"/>
</dbReference>
<keyword evidence="6" id="KW-1185">Reference proteome</keyword>
<feature type="region of interest" description="Disordered" evidence="1">
    <location>
        <begin position="1"/>
        <end position="183"/>
    </location>
</feature>
<dbReference type="OrthoDB" id="134851at2759"/>
<comment type="caution">
    <text evidence="3">The sequence shown here is derived from an EMBL/GenBank/DDBJ whole genome shotgun (WGS) entry which is preliminary data.</text>
</comment>
<accession>A0A6A3LS49</accession>
<dbReference type="Proteomes" id="UP000429607">
    <property type="component" value="Unassembled WGS sequence"/>
</dbReference>
<feature type="compositionally biased region" description="Basic and acidic residues" evidence="1">
    <location>
        <begin position="154"/>
        <end position="163"/>
    </location>
</feature>
<gene>
    <name evidence="3" type="ORF">PR001_g14087</name>
    <name evidence="2" type="ORF">PR002_g21777</name>
    <name evidence="4" type="ORF">PR003_g6541</name>
</gene>